<dbReference type="CDD" id="cd02440">
    <property type="entry name" value="AdoMet_MTases"/>
    <property type="match status" value="1"/>
</dbReference>
<dbReference type="Pfam" id="PF01596">
    <property type="entry name" value="Methyltransf_3"/>
    <property type="match status" value="1"/>
</dbReference>
<dbReference type="PANTHER" id="PTHR43836">
    <property type="entry name" value="CATECHOL O-METHYLTRANSFERASE 1-RELATED"/>
    <property type="match status" value="1"/>
</dbReference>
<dbReference type="RefSeq" id="WP_345384371.1">
    <property type="nucleotide sequence ID" value="NZ_BAABIC010000032.1"/>
</dbReference>
<evidence type="ECO:0000256" key="2">
    <source>
        <dbReference type="ARBA" id="ARBA00022679"/>
    </source>
</evidence>
<dbReference type="Proteomes" id="UP001500325">
    <property type="component" value="Unassembled WGS sequence"/>
</dbReference>
<keyword evidence="3" id="KW-0949">S-adenosyl-L-methionine</keyword>
<dbReference type="EMBL" id="BAABIC010000032">
    <property type="protein sequence ID" value="GAA4711479.1"/>
    <property type="molecule type" value="Genomic_DNA"/>
</dbReference>
<dbReference type="InterPro" id="IPR029063">
    <property type="entry name" value="SAM-dependent_MTases_sf"/>
</dbReference>
<organism evidence="4 5">
    <name type="scientific">Pseudonocardia yuanmonensis</name>
    <dbReference type="NCBI Taxonomy" id="1095914"/>
    <lineage>
        <taxon>Bacteria</taxon>
        <taxon>Bacillati</taxon>
        <taxon>Actinomycetota</taxon>
        <taxon>Actinomycetes</taxon>
        <taxon>Pseudonocardiales</taxon>
        <taxon>Pseudonocardiaceae</taxon>
        <taxon>Pseudonocardia</taxon>
    </lineage>
</organism>
<comment type="caution">
    <text evidence="4">The sequence shown here is derived from an EMBL/GenBank/DDBJ whole genome shotgun (WGS) entry which is preliminary data.</text>
</comment>
<reference evidence="5" key="1">
    <citation type="journal article" date="2019" name="Int. J. Syst. Evol. Microbiol.">
        <title>The Global Catalogue of Microorganisms (GCM) 10K type strain sequencing project: providing services to taxonomists for standard genome sequencing and annotation.</title>
        <authorList>
            <consortium name="The Broad Institute Genomics Platform"/>
            <consortium name="The Broad Institute Genome Sequencing Center for Infectious Disease"/>
            <person name="Wu L."/>
            <person name="Ma J."/>
        </authorList>
    </citation>
    <scope>NUCLEOTIDE SEQUENCE [LARGE SCALE GENOMIC DNA]</scope>
    <source>
        <strain evidence="5">JCM 18055</strain>
    </source>
</reference>
<gene>
    <name evidence="4" type="ORF">GCM10023215_62230</name>
</gene>
<proteinExistence type="predicted"/>
<name>A0ABP8XMX2_9PSEU</name>
<protein>
    <submittedName>
        <fullName evidence="4">O-methyltransferase</fullName>
    </submittedName>
</protein>
<keyword evidence="1" id="KW-0489">Methyltransferase</keyword>
<dbReference type="PANTHER" id="PTHR43836:SF2">
    <property type="entry name" value="CATECHOL O-METHYLTRANSFERASE 1-RELATED"/>
    <property type="match status" value="1"/>
</dbReference>
<dbReference type="Gene3D" id="3.40.50.150">
    <property type="entry name" value="Vaccinia Virus protein VP39"/>
    <property type="match status" value="1"/>
</dbReference>
<accession>A0ABP8XMX2</accession>
<evidence type="ECO:0000313" key="5">
    <source>
        <dbReference type="Proteomes" id="UP001500325"/>
    </source>
</evidence>
<keyword evidence="2" id="KW-0808">Transferase</keyword>
<evidence type="ECO:0000256" key="3">
    <source>
        <dbReference type="ARBA" id="ARBA00022691"/>
    </source>
</evidence>
<dbReference type="SUPFAM" id="SSF53335">
    <property type="entry name" value="S-adenosyl-L-methionine-dependent methyltransferases"/>
    <property type="match status" value="1"/>
</dbReference>
<dbReference type="PROSITE" id="PS51682">
    <property type="entry name" value="SAM_OMT_I"/>
    <property type="match status" value="1"/>
</dbReference>
<evidence type="ECO:0000313" key="4">
    <source>
        <dbReference type="EMBL" id="GAA4711479.1"/>
    </source>
</evidence>
<evidence type="ECO:0000256" key="1">
    <source>
        <dbReference type="ARBA" id="ARBA00022603"/>
    </source>
</evidence>
<keyword evidence="5" id="KW-1185">Reference proteome</keyword>
<sequence>MDAVARLRRWPGLLAGGALVAGGTALLGPGPARRTGVPRPLSCVAVALGGAIVANELTGRPVPFLRWSFLRLLVGIRHFARTGQIGDGREEAFARYLVAHARPGDVDDAIRTADEFCRTGRILAAVGDEKGPILERAVAAAHPHRILELGTYCGYSALRMTRATPSDAHLYSVEFNAANADIARRVIAHAGVADRVTVVVGSLGDGGGTLQRLRDDHGFSPGSLDLVFLDHDKDRYLADLELVLESGWLHPGSVVVADNVLVPGAPAYRAYMAEHEGGLWHTTEHPAHVEYQSLVKDLVLESEYRGG</sequence>
<dbReference type="InterPro" id="IPR002935">
    <property type="entry name" value="SAM_O-MeTrfase"/>
</dbReference>